<dbReference type="OrthoDB" id="9946895at2759"/>
<evidence type="ECO:0000256" key="3">
    <source>
        <dbReference type="ARBA" id="ARBA00023054"/>
    </source>
</evidence>
<dbReference type="Pfam" id="PF15554">
    <property type="entry name" value="FSIP1"/>
    <property type="match status" value="1"/>
</dbReference>
<dbReference type="RefSeq" id="XP_017332502.1">
    <property type="nucleotide sequence ID" value="XM_017477013.3"/>
</dbReference>
<dbReference type="GeneTree" id="ENSGT00390000013879"/>
<feature type="region of interest" description="Disordered" evidence="4">
    <location>
        <begin position="175"/>
        <end position="227"/>
    </location>
</feature>
<evidence type="ECO:0000256" key="1">
    <source>
        <dbReference type="ARBA" id="ARBA00010495"/>
    </source>
</evidence>
<dbReference type="GeneID" id="108270384"/>
<organism evidence="5 7">
    <name type="scientific">Ictalurus punctatus</name>
    <name type="common">Channel catfish</name>
    <name type="synonym">Silurus punctatus</name>
    <dbReference type="NCBI Taxonomy" id="7998"/>
    <lineage>
        <taxon>Eukaryota</taxon>
        <taxon>Metazoa</taxon>
        <taxon>Chordata</taxon>
        <taxon>Craniata</taxon>
        <taxon>Vertebrata</taxon>
        <taxon>Euteleostomi</taxon>
        <taxon>Actinopterygii</taxon>
        <taxon>Neopterygii</taxon>
        <taxon>Teleostei</taxon>
        <taxon>Ostariophysi</taxon>
        <taxon>Siluriformes</taxon>
        <taxon>Ictaluridae</taxon>
        <taxon>Ictalurus</taxon>
    </lineage>
</organism>
<gene>
    <name evidence="6 7 8" type="primary">fsip1</name>
</gene>
<evidence type="ECO:0000256" key="4">
    <source>
        <dbReference type="SAM" id="MobiDB-lite"/>
    </source>
</evidence>
<name>A0A2D0RPR3_ICTPU</name>
<dbReference type="InterPro" id="IPR026246">
    <property type="entry name" value="Fsip1"/>
</dbReference>
<proteinExistence type="inferred from homology"/>
<evidence type="ECO:0000313" key="8">
    <source>
        <dbReference type="RefSeq" id="XP_053538919.1"/>
    </source>
</evidence>
<reference evidence="5" key="1">
    <citation type="journal article" date="2016" name="Nat. Commun.">
        <title>The channel catfish genome sequence provides insights into the evolution of scale formation in teleosts.</title>
        <authorList>
            <person name="Liu Z."/>
            <person name="Liu S."/>
            <person name="Yao J."/>
            <person name="Bao L."/>
            <person name="Zhang J."/>
            <person name="Li Y."/>
            <person name="Jiang C."/>
            <person name="Sun L."/>
            <person name="Wang R."/>
            <person name="Zhang Y."/>
            <person name="Zhou T."/>
            <person name="Zeng Q."/>
            <person name="Fu Q."/>
            <person name="Gao S."/>
            <person name="Li N."/>
            <person name="Koren S."/>
            <person name="Jiang Y."/>
            <person name="Zimin A."/>
            <person name="Xu P."/>
            <person name="Phillippy A.M."/>
            <person name="Geng X."/>
            <person name="Song L."/>
            <person name="Sun F."/>
            <person name="Li C."/>
            <person name="Wang X."/>
            <person name="Chen A."/>
            <person name="Jin Y."/>
            <person name="Yuan Z."/>
            <person name="Yang Y."/>
            <person name="Tan S."/>
            <person name="Peatman E."/>
            <person name="Lu J."/>
            <person name="Qin Z."/>
            <person name="Dunham R."/>
            <person name="Li Z."/>
            <person name="Sonstegard T."/>
            <person name="Feng J."/>
            <person name="Danzmann R.G."/>
            <person name="Schroeder S."/>
            <person name="Scheffler B."/>
            <person name="Duke M.V."/>
            <person name="Ballard L."/>
            <person name="Kucuktas H."/>
            <person name="Kaltenboeck L."/>
            <person name="Liu H."/>
            <person name="Armbruster J."/>
            <person name="Xie Y."/>
            <person name="Kirby M.L."/>
            <person name="Tian Y."/>
            <person name="Flanagan M.E."/>
            <person name="Mu W."/>
            <person name="Waldbieser G.C."/>
        </authorList>
    </citation>
    <scope>NUCLEOTIDE SEQUENCE [LARGE SCALE GENOMIC DNA]</scope>
    <source>
        <strain evidence="5">SDA103</strain>
    </source>
</reference>
<dbReference type="OMA" id="EPASCKV"/>
<reference evidence="6 7" key="2">
    <citation type="submission" date="2025-04" db="UniProtKB">
        <authorList>
            <consortium name="RefSeq"/>
        </authorList>
    </citation>
    <scope>IDENTIFICATION</scope>
    <source>
        <tissue evidence="6 7">Blood</tissue>
    </source>
</reference>
<keyword evidence="3" id="KW-0175">Coiled coil</keyword>
<keyword evidence="5" id="KW-1185">Reference proteome</keyword>
<evidence type="ECO:0000313" key="5">
    <source>
        <dbReference type="Proteomes" id="UP000221080"/>
    </source>
</evidence>
<dbReference type="AlphaFoldDB" id="A0A2D0RPR3"/>
<dbReference type="KEGG" id="ipu:108270384"/>
<dbReference type="CTD" id="161835"/>
<dbReference type="RefSeq" id="XP_017332503.1">
    <property type="nucleotide sequence ID" value="XM_017477014.3"/>
</dbReference>
<accession>A0A2D0RPR3</accession>
<evidence type="ECO:0000313" key="6">
    <source>
        <dbReference type="RefSeq" id="XP_017332502.1"/>
    </source>
</evidence>
<dbReference type="PANTHER" id="PTHR22012:SF2">
    <property type="entry name" value="FIBROUS SHEATH-INTERACTING PROTEIN 1"/>
    <property type="match status" value="1"/>
</dbReference>
<dbReference type="Proteomes" id="UP000221080">
    <property type="component" value="Chromosome 9"/>
</dbReference>
<feature type="region of interest" description="Disordered" evidence="4">
    <location>
        <begin position="1"/>
        <end position="24"/>
    </location>
</feature>
<dbReference type="PRINTS" id="PR02075">
    <property type="entry name" value="FIBSHEATHIP1"/>
</dbReference>
<comment type="similarity">
    <text evidence="1">Belongs to the FSIP1 family.</text>
</comment>
<feature type="compositionally biased region" description="Polar residues" evidence="4">
    <location>
        <begin position="14"/>
        <end position="24"/>
    </location>
</feature>
<sequence length="452" mass="51159">MDITKGSLDDISRPASNERSWPGSRVSSVILSEGLRMNQDKIGALEVLSSELTETQNHQNIEENNLDCPSENRAPDQGILCFTDDEVNKDPELQKAIMEMKELDRILATTISKEKEVKKQSRELHQRLWKELKDHNPERSSECTDEAENTRLFLALTSSTSKDCSEEDYVPLFGTQVPDQENDRSCIPGNKVSGSEDGEHGKSSNSVEVCPEVKQTESRQSVMGKTKHGQDFIKKNIELASSARSLGPMTQEEKERLEELLKDIDDEDTYIDPTAEPETDFSLCSVSPTLDEDYTPYAAEFDQLFHIDAKLQQLLPFQEFLSVRGPYRYRCFSQDKKATELGERVLRDMKESREQEECPDEIQQQLQLLTQRQHPDSLNEEQMKSLLVECEMILNRSSGSGPEGFSYPKPYCAVESQIMSLLASSPRLSSSALSELLQETCETPTIPVNQEL</sequence>
<evidence type="ECO:0000256" key="2">
    <source>
        <dbReference type="ARBA" id="ARBA00019480"/>
    </source>
</evidence>
<dbReference type="RefSeq" id="XP_053538919.1">
    <property type="nucleotide sequence ID" value="XM_053682944.1"/>
</dbReference>
<evidence type="ECO:0000313" key="7">
    <source>
        <dbReference type="RefSeq" id="XP_017332503.1"/>
    </source>
</evidence>
<dbReference type="PANTHER" id="PTHR22012">
    <property type="entry name" value="FIBROUS SHEATH INTERACTING PROTEIN 1"/>
    <property type="match status" value="1"/>
</dbReference>
<protein>
    <recommendedName>
        <fullName evidence="2">Fibrous sheath-interacting protein 1</fullName>
    </recommendedName>
</protein>